<evidence type="ECO:0000313" key="2">
    <source>
        <dbReference type="EMBL" id="KAF1994120.1"/>
    </source>
</evidence>
<dbReference type="Proteomes" id="UP000799779">
    <property type="component" value="Unassembled WGS sequence"/>
</dbReference>
<protein>
    <submittedName>
        <fullName evidence="2">Uncharacterized protein</fullName>
    </submittedName>
</protein>
<reference evidence="2" key="1">
    <citation type="journal article" date="2020" name="Stud. Mycol.">
        <title>101 Dothideomycetes genomes: a test case for predicting lifestyles and emergence of pathogens.</title>
        <authorList>
            <person name="Haridas S."/>
            <person name="Albert R."/>
            <person name="Binder M."/>
            <person name="Bloem J."/>
            <person name="Labutti K."/>
            <person name="Salamov A."/>
            <person name="Andreopoulos B."/>
            <person name="Baker S."/>
            <person name="Barry K."/>
            <person name="Bills G."/>
            <person name="Bluhm B."/>
            <person name="Cannon C."/>
            <person name="Castanera R."/>
            <person name="Culley D."/>
            <person name="Daum C."/>
            <person name="Ezra D."/>
            <person name="Gonzalez J."/>
            <person name="Henrissat B."/>
            <person name="Kuo A."/>
            <person name="Liang C."/>
            <person name="Lipzen A."/>
            <person name="Lutzoni F."/>
            <person name="Magnuson J."/>
            <person name="Mondo S."/>
            <person name="Nolan M."/>
            <person name="Ohm R."/>
            <person name="Pangilinan J."/>
            <person name="Park H.-J."/>
            <person name="Ramirez L."/>
            <person name="Alfaro M."/>
            <person name="Sun H."/>
            <person name="Tritt A."/>
            <person name="Yoshinaga Y."/>
            <person name="Zwiers L.-H."/>
            <person name="Turgeon B."/>
            <person name="Goodwin S."/>
            <person name="Spatafora J."/>
            <person name="Crous P."/>
            <person name="Grigoriev I."/>
        </authorList>
    </citation>
    <scope>NUCLEOTIDE SEQUENCE</scope>
    <source>
        <strain evidence="2">CBS 123094</strain>
    </source>
</reference>
<evidence type="ECO:0000313" key="3">
    <source>
        <dbReference type="Proteomes" id="UP000799779"/>
    </source>
</evidence>
<keyword evidence="1" id="KW-0812">Transmembrane</keyword>
<sequence>MAALQTPLEEATTVVTEARTAIIQSFWPMTLERLSKLPSSLDWEGYFDYYLDECHSALHDQGQHTVVRKHQDVIDIAHNLQNLESRTTVRQRLRSKFASDQENAFEQITDNSIDLAARLLTMVNIGGDDHFVLPPTALIWSSGSLQNFLHDHFSEPQVLSNTVIKMERMFNAYSMQRIAGIKIKWTSNLADHLRMVDADDKVVAIFHHASFLLHHPEKRPSDLFPLGFREETLCTLALLFPQYDTDTQRWFQNLPGCPRIDKMVTKCGPLRLDDRQVERFKFWHDRLIILKQAFDQSRPSTLSQWWCDRRNSMQWYTFWVAIVVLCLTIFFGFVQSIEGALQVYKAFHPS</sequence>
<organism evidence="2 3">
    <name type="scientific">Amniculicola lignicola CBS 123094</name>
    <dbReference type="NCBI Taxonomy" id="1392246"/>
    <lineage>
        <taxon>Eukaryota</taxon>
        <taxon>Fungi</taxon>
        <taxon>Dikarya</taxon>
        <taxon>Ascomycota</taxon>
        <taxon>Pezizomycotina</taxon>
        <taxon>Dothideomycetes</taxon>
        <taxon>Pleosporomycetidae</taxon>
        <taxon>Pleosporales</taxon>
        <taxon>Amniculicolaceae</taxon>
        <taxon>Amniculicola</taxon>
    </lineage>
</organism>
<keyword evidence="3" id="KW-1185">Reference proteome</keyword>
<accession>A0A6A5VXI2</accession>
<feature type="transmembrane region" description="Helical" evidence="1">
    <location>
        <begin position="315"/>
        <end position="334"/>
    </location>
</feature>
<name>A0A6A5VXI2_9PLEO</name>
<dbReference type="OrthoDB" id="5428890at2759"/>
<dbReference type="AlphaFoldDB" id="A0A6A5VXI2"/>
<proteinExistence type="predicted"/>
<evidence type="ECO:0000256" key="1">
    <source>
        <dbReference type="SAM" id="Phobius"/>
    </source>
</evidence>
<dbReference type="EMBL" id="ML977670">
    <property type="protein sequence ID" value="KAF1994120.1"/>
    <property type="molecule type" value="Genomic_DNA"/>
</dbReference>
<keyword evidence="1" id="KW-1133">Transmembrane helix</keyword>
<keyword evidence="1" id="KW-0472">Membrane</keyword>
<gene>
    <name evidence="2" type="ORF">P154DRAFT_557415</name>
</gene>